<reference evidence="1" key="1">
    <citation type="submission" date="2018-02" db="EMBL/GenBank/DDBJ databases">
        <title>Rhizophora mucronata_Transcriptome.</title>
        <authorList>
            <person name="Meera S.P."/>
            <person name="Sreeshan A."/>
            <person name="Augustine A."/>
        </authorList>
    </citation>
    <scope>NUCLEOTIDE SEQUENCE</scope>
    <source>
        <tissue evidence="1">Leaf</tissue>
    </source>
</reference>
<dbReference type="EMBL" id="GGEC01039099">
    <property type="protein sequence ID" value="MBX19583.1"/>
    <property type="molecule type" value="Transcribed_RNA"/>
</dbReference>
<sequence length="39" mass="4372">MPTFLPVFSFCKAMATLSFNSIQTRHQAPPLILSSLFKT</sequence>
<accession>A0A2P2LNN6</accession>
<protein>
    <submittedName>
        <fullName evidence="1">Uncharacterized protein</fullName>
    </submittedName>
</protein>
<organism evidence="1">
    <name type="scientific">Rhizophora mucronata</name>
    <name type="common">Asiatic mangrove</name>
    <dbReference type="NCBI Taxonomy" id="61149"/>
    <lineage>
        <taxon>Eukaryota</taxon>
        <taxon>Viridiplantae</taxon>
        <taxon>Streptophyta</taxon>
        <taxon>Embryophyta</taxon>
        <taxon>Tracheophyta</taxon>
        <taxon>Spermatophyta</taxon>
        <taxon>Magnoliopsida</taxon>
        <taxon>eudicotyledons</taxon>
        <taxon>Gunneridae</taxon>
        <taxon>Pentapetalae</taxon>
        <taxon>rosids</taxon>
        <taxon>fabids</taxon>
        <taxon>Malpighiales</taxon>
        <taxon>Rhizophoraceae</taxon>
        <taxon>Rhizophora</taxon>
    </lineage>
</organism>
<name>A0A2P2LNN6_RHIMU</name>
<evidence type="ECO:0000313" key="1">
    <source>
        <dbReference type="EMBL" id="MBX19583.1"/>
    </source>
</evidence>
<proteinExistence type="predicted"/>
<dbReference type="AlphaFoldDB" id="A0A2P2LNN6"/>